<keyword evidence="5 9" id="KW-0798">TonB box</keyword>
<evidence type="ECO:0000256" key="6">
    <source>
        <dbReference type="ARBA" id="ARBA00023136"/>
    </source>
</evidence>
<protein>
    <submittedName>
        <fullName evidence="12">SusC/RagA family TonB-linked outer membrane protein</fullName>
    </submittedName>
</protein>
<dbReference type="SUPFAM" id="SSF49464">
    <property type="entry name" value="Carboxypeptidase regulatory domain-like"/>
    <property type="match status" value="1"/>
</dbReference>
<dbReference type="Pfam" id="PF07715">
    <property type="entry name" value="Plug"/>
    <property type="match status" value="1"/>
</dbReference>
<dbReference type="PROSITE" id="PS52016">
    <property type="entry name" value="TONB_DEPENDENT_REC_3"/>
    <property type="match status" value="1"/>
</dbReference>
<dbReference type="InterPro" id="IPR039426">
    <property type="entry name" value="TonB-dep_rcpt-like"/>
</dbReference>
<keyword evidence="13" id="KW-1185">Reference proteome</keyword>
<dbReference type="InterPro" id="IPR000531">
    <property type="entry name" value="Beta-barrel_TonB"/>
</dbReference>
<evidence type="ECO:0000313" key="12">
    <source>
        <dbReference type="EMBL" id="MVT44004.1"/>
    </source>
</evidence>
<comment type="subcellular location">
    <subcellularLocation>
        <location evidence="1 8">Cell outer membrane</location>
        <topology evidence="1 8">Multi-pass membrane protein</topology>
    </subcellularLocation>
</comment>
<evidence type="ECO:0000256" key="8">
    <source>
        <dbReference type="PROSITE-ProRule" id="PRU01360"/>
    </source>
</evidence>
<name>A0A6N8JGC6_9BACT</name>
<reference evidence="12 13" key="1">
    <citation type="submission" date="2019-12" db="EMBL/GenBank/DDBJ databases">
        <title>The draft genomic sequence of strain Chitinophaga oryziterrae JCM 16595.</title>
        <authorList>
            <person name="Zhang X."/>
        </authorList>
    </citation>
    <scope>NUCLEOTIDE SEQUENCE [LARGE SCALE GENOMIC DNA]</scope>
    <source>
        <strain evidence="12 13">JCM 16595</strain>
    </source>
</reference>
<keyword evidence="6 8" id="KW-0472">Membrane</keyword>
<evidence type="ECO:0000256" key="5">
    <source>
        <dbReference type="ARBA" id="ARBA00023077"/>
    </source>
</evidence>
<sequence>MTLSTKMFNLLRSGALPLSIALGMGICVQASGKPVKPGRDRSYNLPQDTAGPKIQVKGIITDGSSPLPGVTVKEKGTTNGTVSNGDGSYIITVKKNATIEFTQVGLAALQEQVNGRQEINISLGTETKGLNEIVVTALGIRRESKTLTFAAQKLDGAKLNESRDANFVNSLSGKVAGIAITQSASGPGGASRVVLRGNRSISGNNNALFVVDGVAIDNSQPDQLGNDFGGYNGSDGAANINPDDIESVNIMKGAAAAALYGSRAANGAIIITTKKGKSGKIAVDYNGGIATENPLSLPKFQNTYGQGNGGVSSTNASGSWGAATTTYKDNVKDFFRDAVTMNNSIAVTGGGEKTQGYLSYTNNKVQGIAPNNDLTRHTVNLRLNSQISKRLSTDAKLTYVNQDIENKPKAGEENGLIIDLYKVPRSVSSDQLKNYETSNPNTNQPMPLYWLPSSSIYMNPYWMANRTSYNEVRNRIMLLGSAKYEITPWLSIQGRYTLDRYNDKSRNIFYNGTLLFAGEGGSMTVGFRNVTERNADVLVSGNNDLSKDLKISYNVGASDLQRKSDYTATIANGLNIPNKFDLLYATSRGVTTSVIDRELQSVYASANIGFRDYLFLDVSGRNDWSSTLPKPYSFFYPSVGLSAIVSDIVTLPSWMSFGKVRASYARAGNDPDPYYLFQTYTYEEGGTKGYIRRDGTKAIRDLKPEQTTSYEGGLEWRFFNNRVGIDVTAYKTNSVNQLLLLALTPTTGFDNQYINAGNIQNKGIEITLNGTPVKQKFFQWNIILNYAVNRNKVIALSPDIKQGVLGGNGFGRTATPIVKEGSSYGDLYATRWARDAATGQYLLDDKGKPVGSASTELIGNFNPKYTFGFTNSFSFHNWSLSFLIDGKVGGVMTSGTEATMAFDGTAEYTEKYRSGGWVLPGLNQTTKQVNDKAINAETFWTTVSGGRYSWGEFFTYDATNIRIRELTAGYTFRLKPQSVFKSAKISFVARNLLFLYRGSSIMDIPGIGKRKMRFDPDVNLSAGNFQGIEFGNLPTTRSLGLNVKLSF</sequence>
<evidence type="ECO:0000256" key="2">
    <source>
        <dbReference type="ARBA" id="ARBA00022448"/>
    </source>
</evidence>
<evidence type="ECO:0000259" key="11">
    <source>
        <dbReference type="Pfam" id="PF07715"/>
    </source>
</evidence>
<organism evidence="12 13">
    <name type="scientific">Chitinophaga oryziterrae</name>
    <dbReference type="NCBI Taxonomy" id="1031224"/>
    <lineage>
        <taxon>Bacteria</taxon>
        <taxon>Pseudomonadati</taxon>
        <taxon>Bacteroidota</taxon>
        <taxon>Chitinophagia</taxon>
        <taxon>Chitinophagales</taxon>
        <taxon>Chitinophagaceae</taxon>
        <taxon>Chitinophaga</taxon>
    </lineage>
</organism>
<dbReference type="InterPro" id="IPR037066">
    <property type="entry name" value="Plug_dom_sf"/>
</dbReference>
<keyword evidence="3 8" id="KW-1134">Transmembrane beta strand</keyword>
<evidence type="ECO:0000256" key="3">
    <source>
        <dbReference type="ARBA" id="ARBA00022452"/>
    </source>
</evidence>
<dbReference type="Pfam" id="PF00593">
    <property type="entry name" value="TonB_dep_Rec_b-barrel"/>
    <property type="match status" value="1"/>
</dbReference>
<dbReference type="InterPro" id="IPR008969">
    <property type="entry name" value="CarboxyPept-like_regulatory"/>
</dbReference>
<keyword evidence="2 8" id="KW-0813">Transport</keyword>
<evidence type="ECO:0000259" key="10">
    <source>
        <dbReference type="Pfam" id="PF00593"/>
    </source>
</evidence>
<dbReference type="RefSeq" id="WP_157302809.1">
    <property type="nucleotide sequence ID" value="NZ_BAAAZB010000001.1"/>
</dbReference>
<dbReference type="NCBIfam" id="TIGR04057">
    <property type="entry name" value="SusC_RagA_signa"/>
    <property type="match status" value="1"/>
</dbReference>
<dbReference type="AlphaFoldDB" id="A0A6N8JGC6"/>
<keyword evidence="4 8" id="KW-0812">Transmembrane</keyword>
<dbReference type="GO" id="GO:0009279">
    <property type="term" value="C:cell outer membrane"/>
    <property type="evidence" value="ECO:0007669"/>
    <property type="project" value="UniProtKB-SubCell"/>
</dbReference>
<dbReference type="InterPro" id="IPR023996">
    <property type="entry name" value="TonB-dep_OMP_SusC/RagA"/>
</dbReference>
<evidence type="ECO:0000256" key="4">
    <source>
        <dbReference type="ARBA" id="ARBA00022692"/>
    </source>
</evidence>
<comment type="similarity">
    <text evidence="8 9">Belongs to the TonB-dependent receptor family.</text>
</comment>
<dbReference type="EMBL" id="WRXO01000009">
    <property type="protein sequence ID" value="MVT44004.1"/>
    <property type="molecule type" value="Genomic_DNA"/>
</dbReference>
<dbReference type="InterPro" id="IPR023997">
    <property type="entry name" value="TonB-dep_OMP_SusC/RagA_CS"/>
</dbReference>
<accession>A0A6N8JGC6</accession>
<proteinExistence type="inferred from homology"/>
<dbReference type="InterPro" id="IPR036942">
    <property type="entry name" value="Beta-barrel_TonB_sf"/>
</dbReference>
<dbReference type="Proteomes" id="UP000468388">
    <property type="component" value="Unassembled WGS sequence"/>
</dbReference>
<feature type="domain" description="TonB-dependent receptor plug" evidence="11">
    <location>
        <begin position="146"/>
        <end position="268"/>
    </location>
</feature>
<dbReference type="InterPro" id="IPR012910">
    <property type="entry name" value="Plug_dom"/>
</dbReference>
<comment type="caution">
    <text evidence="12">The sequence shown here is derived from an EMBL/GenBank/DDBJ whole genome shotgun (WGS) entry which is preliminary data.</text>
</comment>
<gene>
    <name evidence="12" type="ORF">GO495_25640</name>
</gene>
<evidence type="ECO:0000256" key="7">
    <source>
        <dbReference type="ARBA" id="ARBA00023237"/>
    </source>
</evidence>
<keyword evidence="7 8" id="KW-0998">Cell outer membrane</keyword>
<dbReference type="NCBIfam" id="TIGR04056">
    <property type="entry name" value="OMP_RagA_SusC"/>
    <property type="match status" value="1"/>
</dbReference>
<dbReference type="OrthoDB" id="9768177at2"/>
<dbReference type="Gene3D" id="2.40.170.20">
    <property type="entry name" value="TonB-dependent receptor, beta-barrel domain"/>
    <property type="match status" value="1"/>
</dbReference>
<dbReference type="Gene3D" id="2.170.130.10">
    <property type="entry name" value="TonB-dependent receptor, plug domain"/>
    <property type="match status" value="1"/>
</dbReference>
<dbReference type="Pfam" id="PF13715">
    <property type="entry name" value="CarbopepD_reg_2"/>
    <property type="match status" value="1"/>
</dbReference>
<dbReference type="SUPFAM" id="SSF56935">
    <property type="entry name" value="Porins"/>
    <property type="match status" value="1"/>
</dbReference>
<evidence type="ECO:0000256" key="1">
    <source>
        <dbReference type="ARBA" id="ARBA00004571"/>
    </source>
</evidence>
<evidence type="ECO:0000313" key="13">
    <source>
        <dbReference type="Proteomes" id="UP000468388"/>
    </source>
</evidence>
<evidence type="ECO:0000256" key="9">
    <source>
        <dbReference type="RuleBase" id="RU003357"/>
    </source>
</evidence>
<feature type="domain" description="TonB-dependent receptor-like beta-barrel" evidence="10">
    <location>
        <begin position="430"/>
        <end position="888"/>
    </location>
</feature>